<dbReference type="InterPro" id="IPR017441">
    <property type="entry name" value="Protein_kinase_ATP_BS"/>
</dbReference>
<dbReference type="PROSITE" id="PS50032">
    <property type="entry name" value="KA1"/>
    <property type="match status" value="1"/>
</dbReference>
<dbReference type="InterPro" id="IPR000719">
    <property type="entry name" value="Prot_kinase_dom"/>
</dbReference>
<dbReference type="SUPFAM" id="SSF56112">
    <property type="entry name" value="Protein kinase-like (PK-like)"/>
    <property type="match status" value="1"/>
</dbReference>
<proteinExistence type="inferred from homology"/>
<evidence type="ECO:0000256" key="2">
    <source>
        <dbReference type="ARBA" id="ARBA00022527"/>
    </source>
</evidence>
<feature type="domain" description="UBA" evidence="10">
    <location>
        <begin position="226"/>
        <end position="259"/>
    </location>
</feature>
<feature type="domain" description="Protein kinase" evidence="9">
    <location>
        <begin position="15"/>
        <end position="287"/>
    </location>
</feature>
<dbReference type="Gene3D" id="3.30.200.20">
    <property type="entry name" value="Phosphorylase Kinase, domain 1"/>
    <property type="match status" value="1"/>
</dbReference>
<protein>
    <recommendedName>
        <fullName evidence="14">Non-specific serine/threonine protein kinase</fullName>
    </recommendedName>
</protein>
<dbReference type="Proteomes" id="UP001318860">
    <property type="component" value="Unassembled WGS sequence"/>
</dbReference>
<evidence type="ECO:0000259" key="11">
    <source>
        <dbReference type="PROSITE" id="PS50032"/>
    </source>
</evidence>
<keyword evidence="13" id="KW-1185">Reference proteome</keyword>
<dbReference type="EMBL" id="JABTTQ020002593">
    <property type="protein sequence ID" value="KAK6123200.1"/>
    <property type="molecule type" value="Genomic_DNA"/>
</dbReference>
<evidence type="ECO:0000256" key="3">
    <source>
        <dbReference type="ARBA" id="ARBA00022679"/>
    </source>
</evidence>
<dbReference type="Gene3D" id="1.10.510.10">
    <property type="entry name" value="Transferase(Phosphotransferase) domain 1"/>
    <property type="match status" value="1"/>
</dbReference>
<dbReference type="PROSITE" id="PS50030">
    <property type="entry name" value="UBA"/>
    <property type="match status" value="1"/>
</dbReference>
<dbReference type="PROSITE" id="PS00107">
    <property type="entry name" value="PROTEIN_KINASE_ATP"/>
    <property type="match status" value="1"/>
</dbReference>
<dbReference type="InterPro" id="IPR001772">
    <property type="entry name" value="KA1_dom"/>
</dbReference>
<comment type="caution">
    <text evidence="12">The sequence shown here is derived from an EMBL/GenBank/DDBJ whole genome shotgun (WGS) entry which is preliminary data.</text>
</comment>
<evidence type="ECO:0000256" key="7">
    <source>
        <dbReference type="PROSITE-ProRule" id="PRU10141"/>
    </source>
</evidence>
<keyword evidence="3" id="KW-0808">Transferase</keyword>
<dbReference type="CDD" id="cd14335">
    <property type="entry name" value="UBA_SnRK1_plant"/>
    <property type="match status" value="1"/>
</dbReference>
<reference evidence="12 13" key="1">
    <citation type="journal article" date="2021" name="Comput. Struct. Biotechnol. J.">
        <title>De novo genome assembly of the potent medicinal plant Rehmannia glutinosa using nanopore technology.</title>
        <authorList>
            <person name="Ma L."/>
            <person name="Dong C."/>
            <person name="Song C."/>
            <person name="Wang X."/>
            <person name="Zheng X."/>
            <person name="Niu Y."/>
            <person name="Chen S."/>
            <person name="Feng W."/>
        </authorList>
    </citation>
    <scope>NUCLEOTIDE SEQUENCE [LARGE SCALE GENOMIC DNA]</scope>
    <source>
        <strain evidence="12">DH-2019</strain>
    </source>
</reference>
<keyword evidence="4 7" id="KW-0547">Nucleotide-binding</keyword>
<accession>A0ABR0UKQ4</accession>
<sequence>MESGGGTAESLLRNYRLGKTLGHGSFGKVKIAEHIRTGHKVAIKILNRRRMKSPDMEEKVRREIKICRLFVHPHVIRLYEVIETPADIYVVMEYVPRGELFDYIVEKGRLQEDEARHFFQQIVAGVEYCHRNMVVHRDLKPENLLLDLKGNVKIADFGLSNIMRDGHFLRTSCGSPNYAAPEVVSGKLYAGPEVDIWSCGVILYALLCGALPFDDENIPNLFKKIKLDEEIIQEVLRMGFDRSQLIESLQNRLQNDSQARPREIMTQILGALQGLNVRWKKIGHYNMKCLFIHGIQDPESMSTINHITDNHYVDGIISTNANVSQQQYVVKFEMQLYKTSEVEYLLDLQRLSGPVFLFLDFCAFFMMRLDVP</sequence>
<evidence type="ECO:0000313" key="13">
    <source>
        <dbReference type="Proteomes" id="UP001318860"/>
    </source>
</evidence>
<feature type="binding site" evidence="7">
    <location>
        <position position="44"/>
    </location>
    <ligand>
        <name>ATP</name>
        <dbReference type="ChEBI" id="CHEBI:30616"/>
    </ligand>
</feature>
<name>A0ABR0UKQ4_REHGL</name>
<dbReference type="PROSITE" id="PS50011">
    <property type="entry name" value="PROTEIN_KINASE_DOM"/>
    <property type="match status" value="1"/>
</dbReference>
<dbReference type="CDD" id="cd12122">
    <property type="entry name" value="AMPKA_C"/>
    <property type="match status" value="1"/>
</dbReference>
<evidence type="ECO:0008006" key="14">
    <source>
        <dbReference type="Google" id="ProtNLM"/>
    </source>
</evidence>
<keyword evidence="5" id="KW-0418">Kinase</keyword>
<dbReference type="SMART" id="SM00220">
    <property type="entry name" value="S_TKc"/>
    <property type="match status" value="1"/>
</dbReference>
<dbReference type="Pfam" id="PF02149">
    <property type="entry name" value="KA1"/>
    <property type="match status" value="1"/>
</dbReference>
<evidence type="ECO:0000256" key="1">
    <source>
        <dbReference type="ARBA" id="ARBA00006234"/>
    </source>
</evidence>
<dbReference type="PANTHER" id="PTHR24346:SF82">
    <property type="entry name" value="KP78A-RELATED"/>
    <property type="match status" value="1"/>
</dbReference>
<evidence type="ECO:0000256" key="8">
    <source>
        <dbReference type="RuleBase" id="RU000304"/>
    </source>
</evidence>
<dbReference type="InterPro" id="IPR015940">
    <property type="entry name" value="UBA"/>
</dbReference>
<dbReference type="Pfam" id="PF00069">
    <property type="entry name" value="Pkinase"/>
    <property type="match status" value="1"/>
</dbReference>
<comment type="similarity">
    <text evidence="1">Belongs to the protein kinase superfamily. CAMK Ser/Thr protein kinase family. SNF1 subfamily.</text>
</comment>
<evidence type="ECO:0000313" key="12">
    <source>
        <dbReference type="EMBL" id="KAK6123200.1"/>
    </source>
</evidence>
<dbReference type="InterPro" id="IPR011009">
    <property type="entry name" value="Kinase-like_dom_sf"/>
</dbReference>
<evidence type="ECO:0000256" key="4">
    <source>
        <dbReference type="ARBA" id="ARBA00022741"/>
    </source>
</evidence>
<dbReference type="InterPro" id="IPR008271">
    <property type="entry name" value="Ser/Thr_kinase_AS"/>
</dbReference>
<evidence type="ECO:0000256" key="6">
    <source>
        <dbReference type="ARBA" id="ARBA00022840"/>
    </source>
</evidence>
<evidence type="ECO:0000259" key="9">
    <source>
        <dbReference type="PROSITE" id="PS50011"/>
    </source>
</evidence>
<feature type="domain" description="KA1" evidence="11">
    <location>
        <begin position="323"/>
        <end position="371"/>
    </location>
</feature>
<keyword evidence="6 7" id="KW-0067">ATP-binding</keyword>
<gene>
    <name evidence="12" type="ORF">DH2020_043057</name>
</gene>
<keyword evidence="2 8" id="KW-0723">Serine/threonine-protein kinase</keyword>
<dbReference type="Gene3D" id="3.30.310.80">
    <property type="entry name" value="Kinase associated domain 1, KA1"/>
    <property type="match status" value="1"/>
</dbReference>
<evidence type="ECO:0000256" key="5">
    <source>
        <dbReference type="ARBA" id="ARBA00022777"/>
    </source>
</evidence>
<dbReference type="PROSITE" id="PS00108">
    <property type="entry name" value="PROTEIN_KINASE_ST"/>
    <property type="match status" value="1"/>
</dbReference>
<organism evidence="12 13">
    <name type="scientific">Rehmannia glutinosa</name>
    <name type="common">Chinese foxglove</name>
    <dbReference type="NCBI Taxonomy" id="99300"/>
    <lineage>
        <taxon>Eukaryota</taxon>
        <taxon>Viridiplantae</taxon>
        <taxon>Streptophyta</taxon>
        <taxon>Embryophyta</taxon>
        <taxon>Tracheophyta</taxon>
        <taxon>Spermatophyta</taxon>
        <taxon>Magnoliopsida</taxon>
        <taxon>eudicotyledons</taxon>
        <taxon>Gunneridae</taxon>
        <taxon>Pentapetalae</taxon>
        <taxon>asterids</taxon>
        <taxon>lamiids</taxon>
        <taxon>Lamiales</taxon>
        <taxon>Orobanchaceae</taxon>
        <taxon>Rehmannieae</taxon>
        <taxon>Rehmannia</taxon>
    </lineage>
</organism>
<dbReference type="PANTHER" id="PTHR24346">
    <property type="entry name" value="MAP/MICROTUBULE AFFINITY-REGULATING KINASE"/>
    <property type="match status" value="1"/>
</dbReference>
<evidence type="ECO:0000259" key="10">
    <source>
        <dbReference type="PROSITE" id="PS50030"/>
    </source>
</evidence>